<dbReference type="RefSeq" id="WP_274187096.1">
    <property type="nucleotide sequence ID" value="NZ_BAABHN010000049.1"/>
</dbReference>
<feature type="region of interest" description="Disordered" evidence="1">
    <location>
        <begin position="1"/>
        <end position="97"/>
    </location>
</feature>
<sequence length="97" mass="10161">MSVADTLARWRARLTGERGPVGPSRVSDPSESDAGHDPRTASSRVAGGEHTEHQGDQGAVTGTGETDEFVGRAAGRDLGYAGETGAEARRDAERGRR</sequence>
<keyword evidence="3" id="KW-1185">Reference proteome</keyword>
<accession>A0ABV9RPF7</accession>
<feature type="compositionally biased region" description="Basic and acidic residues" evidence="1">
    <location>
        <begin position="86"/>
        <end position="97"/>
    </location>
</feature>
<proteinExistence type="predicted"/>
<comment type="caution">
    <text evidence="2">The sequence shown here is derived from an EMBL/GenBank/DDBJ whole genome shotgun (WGS) entry which is preliminary data.</text>
</comment>
<evidence type="ECO:0000313" key="3">
    <source>
        <dbReference type="Proteomes" id="UP001595909"/>
    </source>
</evidence>
<organism evidence="2 3">
    <name type="scientific">Actinomycetospora chibensis</name>
    <dbReference type="NCBI Taxonomy" id="663606"/>
    <lineage>
        <taxon>Bacteria</taxon>
        <taxon>Bacillati</taxon>
        <taxon>Actinomycetota</taxon>
        <taxon>Actinomycetes</taxon>
        <taxon>Pseudonocardiales</taxon>
        <taxon>Pseudonocardiaceae</taxon>
        <taxon>Actinomycetospora</taxon>
    </lineage>
</organism>
<reference evidence="3" key="1">
    <citation type="journal article" date="2019" name="Int. J. Syst. Evol. Microbiol.">
        <title>The Global Catalogue of Microorganisms (GCM) 10K type strain sequencing project: providing services to taxonomists for standard genome sequencing and annotation.</title>
        <authorList>
            <consortium name="The Broad Institute Genomics Platform"/>
            <consortium name="The Broad Institute Genome Sequencing Center for Infectious Disease"/>
            <person name="Wu L."/>
            <person name="Ma J."/>
        </authorList>
    </citation>
    <scope>NUCLEOTIDE SEQUENCE [LARGE SCALE GENOMIC DNA]</scope>
    <source>
        <strain evidence="3">CCUG 50347</strain>
    </source>
</reference>
<dbReference type="EMBL" id="JBHSIM010000049">
    <property type="protein sequence ID" value="MFC4835394.1"/>
    <property type="molecule type" value="Genomic_DNA"/>
</dbReference>
<dbReference type="Proteomes" id="UP001595909">
    <property type="component" value="Unassembled WGS sequence"/>
</dbReference>
<name>A0ABV9RPF7_9PSEU</name>
<evidence type="ECO:0000313" key="2">
    <source>
        <dbReference type="EMBL" id="MFC4835394.1"/>
    </source>
</evidence>
<protein>
    <submittedName>
        <fullName evidence="2">Uncharacterized protein</fullName>
    </submittedName>
</protein>
<evidence type="ECO:0000256" key="1">
    <source>
        <dbReference type="SAM" id="MobiDB-lite"/>
    </source>
</evidence>
<gene>
    <name evidence="2" type="ORF">ACFPEL_23490</name>
</gene>